<dbReference type="RefSeq" id="WP_027705504.1">
    <property type="nucleotide sequence ID" value="NZ_AP018933.1"/>
</dbReference>
<feature type="transmembrane region" description="Helical" evidence="1">
    <location>
        <begin position="48"/>
        <end position="75"/>
    </location>
</feature>
<keyword evidence="3" id="KW-1185">Reference proteome</keyword>
<evidence type="ECO:0000313" key="3">
    <source>
        <dbReference type="Proteomes" id="UP000267342"/>
    </source>
</evidence>
<name>A0A348HCN8_9GAMM</name>
<dbReference type="EMBL" id="AP018933">
    <property type="protein sequence ID" value="BBG29390.1"/>
    <property type="molecule type" value="Genomic_DNA"/>
</dbReference>
<dbReference type="KEGG" id="zpl:ZBT109_0612"/>
<protein>
    <submittedName>
        <fullName evidence="2">Predicted membrane protein</fullName>
    </submittedName>
</protein>
<keyword evidence="1" id="KW-0472">Membrane</keyword>
<proteinExistence type="predicted"/>
<dbReference type="AlphaFoldDB" id="A0A348HCN8"/>
<evidence type="ECO:0000313" key="2">
    <source>
        <dbReference type="EMBL" id="BBG29390.1"/>
    </source>
</evidence>
<accession>A0A348HCN8</accession>
<organism evidence="2 3">
    <name type="scientific">Zymobacter palmae</name>
    <dbReference type="NCBI Taxonomy" id="33074"/>
    <lineage>
        <taxon>Bacteria</taxon>
        <taxon>Pseudomonadati</taxon>
        <taxon>Pseudomonadota</taxon>
        <taxon>Gammaproteobacteria</taxon>
        <taxon>Oceanospirillales</taxon>
        <taxon>Halomonadaceae</taxon>
        <taxon>Zymobacter group</taxon>
        <taxon>Zymobacter</taxon>
    </lineage>
</organism>
<dbReference type="Pfam" id="PF07332">
    <property type="entry name" value="Phage_holin_3_6"/>
    <property type="match status" value="1"/>
</dbReference>
<dbReference type="STRING" id="1123510.GCA_000620025_02484"/>
<evidence type="ECO:0000256" key="1">
    <source>
        <dbReference type="SAM" id="Phobius"/>
    </source>
</evidence>
<feature type="transmembrane region" description="Helical" evidence="1">
    <location>
        <begin position="81"/>
        <end position="103"/>
    </location>
</feature>
<dbReference type="InterPro" id="IPR009937">
    <property type="entry name" value="Phage_holin_3_6"/>
</dbReference>
<sequence length="145" mass="16453">MSDRRQGPAARAFSAARELVTLLLKSGTTRLRLAVVELQEERARLFSLLIMVFVALLLAAFGIGMLMLLITVYFWDTPYRLEAIAISAGVLLLLAVLLGWRALSIARKPTLLRSTLQRLTEDTEQINQHIDTQQMGKRMREERDE</sequence>
<gene>
    <name evidence="2" type="ORF">ZBT109_0612</name>
</gene>
<dbReference type="Proteomes" id="UP000267342">
    <property type="component" value="Chromosome"/>
</dbReference>
<reference evidence="2 3" key="1">
    <citation type="submission" date="2018-09" db="EMBL/GenBank/DDBJ databases">
        <title>Zymobacter palmae IAM14233 (=T109) whole genome analysis.</title>
        <authorList>
            <person name="Yanase H."/>
        </authorList>
    </citation>
    <scope>NUCLEOTIDE SEQUENCE [LARGE SCALE GENOMIC DNA]</scope>
    <source>
        <strain evidence="2 3">IAM14233</strain>
    </source>
</reference>
<keyword evidence="1" id="KW-1133">Transmembrane helix</keyword>
<dbReference type="OrthoDB" id="6174576at2"/>
<keyword evidence="1" id="KW-0812">Transmembrane</keyword>